<accession>A0A9Q0RPX4</accession>
<reference evidence="10" key="1">
    <citation type="submission" date="2022-12" db="EMBL/GenBank/DDBJ databases">
        <title>Genome assemblies of Blomia tropicalis.</title>
        <authorList>
            <person name="Cui Y."/>
        </authorList>
    </citation>
    <scope>NUCLEOTIDE SEQUENCE</scope>
    <source>
        <tissue evidence="10">Adult mites</tissue>
    </source>
</reference>
<protein>
    <recommendedName>
        <fullName evidence="9">Sidoreflexin</fullName>
    </recommendedName>
</protein>
<keyword evidence="7 9" id="KW-0496">Mitochondrion</keyword>
<dbReference type="GO" id="GO:0005743">
    <property type="term" value="C:mitochondrial inner membrane"/>
    <property type="evidence" value="ECO:0007669"/>
    <property type="project" value="TreeGrafter"/>
</dbReference>
<evidence type="ECO:0000313" key="11">
    <source>
        <dbReference type="Proteomes" id="UP001142055"/>
    </source>
</evidence>
<comment type="similarity">
    <text evidence="2 9">Belongs to the sideroflexin family.</text>
</comment>
<name>A0A9Q0RPX4_BLOTA</name>
<dbReference type="NCBIfam" id="TIGR00798">
    <property type="entry name" value="mtc"/>
    <property type="match status" value="1"/>
</dbReference>
<keyword evidence="8 9" id="KW-0472">Membrane</keyword>
<evidence type="ECO:0000313" key="10">
    <source>
        <dbReference type="EMBL" id="KAJ6223898.1"/>
    </source>
</evidence>
<keyword evidence="4 9" id="KW-0812">Transmembrane</keyword>
<keyword evidence="6 9" id="KW-1133">Transmembrane helix</keyword>
<comment type="caution">
    <text evidence="10">The sequence shown here is derived from an EMBL/GenBank/DDBJ whole genome shotgun (WGS) entry which is preliminary data.</text>
</comment>
<evidence type="ECO:0000256" key="5">
    <source>
        <dbReference type="ARBA" id="ARBA00022970"/>
    </source>
</evidence>
<evidence type="ECO:0000256" key="8">
    <source>
        <dbReference type="ARBA" id="ARBA00023136"/>
    </source>
</evidence>
<feature type="transmembrane region" description="Helical" evidence="9">
    <location>
        <begin position="268"/>
        <end position="288"/>
    </location>
</feature>
<dbReference type="OMA" id="GRVRHCA"/>
<dbReference type="EMBL" id="JAPWDV010000001">
    <property type="protein sequence ID" value="KAJ6223898.1"/>
    <property type="molecule type" value="Genomic_DNA"/>
</dbReference>
<sequence>MTDQLVRPGIDIDKPRWDQSTYMGRAKHFFATTNPLNLLCSNKDLEEAKMVLAKYRKGDLVEGLTEDRLWRYKSIYDSAFHPDTNEKMILIGRMSAQVPMNMAITGCMLTYYKTTPQTIFWQWFNQSFNAVVNYTNRSGDSPIPVSQLVKSYCFATSGALATAITLNSLVKKFPPLIGRFVPLSAVAAANCVNIPMMRSSELTDGIAIFDENGEKIGNSKKMAKVAISQVVFSRILMATPGMAIPPLLMDYLERRGVLKRMPWISAPAQVLLCGFFLTFATPLCCAVFPQIKSVPIDQLEDEIKEHVARTKNPSKIAYYNKGL</sequence>
<keyword evidence="11" id="KW-1185">Reference proteome</keyword>
<dbReference type="PANTHER" id="PTHR11153:SF8">
    <property type="entry name" value="SIDEROFLEXIN-1"/>
    <property type="match status" value="1"/>
</dbReference>
<evidence type="ECO:0000256" key="9">
    <source>
        <dbReference type="RuleBase" id="RU362000"/>
    </source>
</evidence>
<dbReference type="Pfam" id="PF03820">
    <property type="entry name" value="SFXNs"/>
    <property type="match status" value="1"/>
</dbReference>
<dbReference type="GO" id="GO:0140300">
    <property type="term" value="P:serine import into mitochondrion"/>
    <property type="evidence" value="ECO:0007669"/>
    <property type="project" value="TreeGrafter"/>
</dbReference>
<comment type="subcellular location">
    <subcellularLocation>
        <location evidence="1 9">Mitochondrion membrane</location>
        <topology evidence="1 9">Multi-pass membrane protein</topology>
    </subcellularLocation>
</comment>
<evidence type="ECO:0000256" key="1">
    <source>
        <dbReference type="ARBA" id="ARBA00004225"/>
    </source>
</evidence>
<dbReference type="PANTHER" id="PTHR11153">
    <property type="entry name" value="SIDEROFLEXIN"/>
    <property type="match status" value="1"/>
</dbReference>
<proteinExistence type="inferred from homology"/>
<evidence type="ECO:0000256" key="4">
    <source>
        <dbReference type="ARBA" id="ARBA00022692"/>
    </source>
</evidence>
<evidence type="ECO:0000256" key="3">
    <source>
        <dbReference type="ARBA" id="ARBA00022448"/>
    </source>
</evidence>
<gene>
    <name evidence="10" type="ORF">RDWZM_002443</name>
</gene>
<dbReference type="Proteomes" id="UP001142055">
    <property type="component" value="Chromosome 1"/>
</dbReference>
<comment type="caution">
    <text evidence="9">Lacks conserved residue(s) required for the propagation of feature annotation.</text>
</comment>
<evidence type="ECO:0000256" key="2">
    <source>
        <dbReference type="ARBA" id="ARBA00005974"/>
    </source>
</evidence>
<keyword evidence="5" id="KW-0029">Amino-acid transport</keyword>
<dbReference type="InterPro" id="IPR004686">
    <property type="entry name" value="Mtc"/>
</dbReference>
<keyword evidence="3" id="KW-0813">Transport</keyword>
<organism evidence="10 11">
    <name type="scientific">Blomia tropicalis</name>
    <name type="common">Mite</name>
    <dbReference type="NCBI Taxonomy" id="40697"/>
    <lineage>
        <taxon>Eukaryota</taxon>
        <taxon>Metazoa</taxon>
        <taxon>Ecdysozoa</taxon>
        <taxon>Arthropoda</taxon>
        <taxon>Chelicerata</taxon>
        <taxon>Arachnida</taxon>
        <taxon>Acari</taxon>
        <taxon>Acariformes</taxon>
        <taxon>Sarcoptiformes</taxon>
        <taxon>Astigmata</taxon>
        <taxon>Glycyphagoidea</taxon>
        <taxon>Echimyopodidae</taxon>
        <taxon>Blomia</taxon>
    </lineage>
</organism>
<feature type="transmembrane region" description="Helical" evidence="9">
    <location>
        <begin position="225"/>
        <end position="248"/>
    </location>
</feature>
<evidence type="ECO:0000256" key="7">
    <source>
        <dbReference type="ARBA" id="ARBA00023128"/>
    </source>
</evidence>
<dbReference type="AlphaFoldDB" id="A0A9Q0RPX4"/>
<dbReference type="GO" id="GO:0015075">
    <property type="term" value="F:monoatomic ion transmembrane transporter activity"/>
    <property type="evidence" value="ECO:0007669"/>
    <property type="project" value="InterPro"/>
</dbReference>
<evidence type="ECO:0000256" key="6">
    <source>
        <dbReference type="ARBA" id="ARBA00022989"/>
    </source>
</evidence>